<keyword evidence="6" id="KW-1185">Reference proteome</keyword>
<dbReference type="PROSITE" id="PS50081">
    <property type="entry name" value="ZF_DAG_PE_2"/>
    <property type="match status" value="1"/>
</dbReference>
<evidence type="ECO:0000256" key="3">
    <source>
        <dbReference type="SAM" id="MobiDB-lite"/>
    </source>
</evidence>
<proteinExistence type="predicted"/>
<sequence length="315" mass="32943">MASNLRRHFADPHHSLQETEYSHDQPGHCSICLLKLAGHKGYGCHSCNIHIHRVCAGYFGETIAIFAHPSHTLRLSRSPGRICNICRGDCPQGSFVYRCCTTGCGFDVHPLCAMLPERVGSRSPLHQGHELRMVSSSSPGCCSACHRPMPVWRYVCSCSKEIHVECAVNPPTGGADGTTNGQSSSFGAGAQGSQERSFGGYGGQGQGWYNYGPTPVYNNSAAGGYGYGPAGQQGIYYGGPVVGGYSGHPGGYYAAGGPPAMPGGYGATSSGHNDVLNNPGSVLSASAIAMFLVDTVINTAASEFLSQLVSGILFG</sequence>
<dbReference type="EMBL" id="CP144747">
    <property type="protein sequence ID" value="WVZ66669.1"/>
    <property type="molecule type" value="Genomic_DNA"/>
</dbReference>
<accession>A0AAQ3T7E1</accession>
<evidence type="ECO:0000313" key="5">
    <source>
        <dbReference type="EMBL" id="WVZ66669.1"/>
    </source>
</evidence>
<evidence type="ECO:0000259" key="4">
    <source>
        <dbReference type="PROSITE" id="PS50081"/>
    </source>
</evidence>
<evidence type="ECO:0000313" key="6">
    <source>
        <dbReference type="Proteomes" id="UP001341281"/>
    </source>
</evidence>
<gene>
    <name evidence="5" type="ORF">U9M48_015859</name>
</gene>
<reference evidence="5 6" key="1">
    <citation type="submission" date="2024-02" db="EMBL/GenBank/DDBJ databases">
        <title>High-quality chromosome-scale genome assembly of Pensacola bahiagrass (Paspalum notatum Flugge var. saurae).</title>
        <authorList>
            <person name="Vega J.M."/>
            <person name="Podio M."/>
            <person name="Orjuela J."/>
            <person name="Siena L.A."/>
            <person name="Pessino S.C."/>
            <person name="Combes M.C."/>
            <person name="Mariac C."/>
            <person name="Albertini E."/>
            <person name="Pupilli F."/>
            <person name="Ortiz J.P.A."/>
            <person name="Leblanc O."/>
        </authorList>
    </citation>
    <scope>NUCLEOTIDE SEQUENCE [LARGE SCALE GENOMIC DNA]</scope>
    <source>
        <strain evidence="5">R1</strain>
        <tissue evidence="5">Leaf</tissue>
    </source>
</reference>
<organism evidence="5 6">
    <name type="scientific">Paspalum notatum var. saurae</name>
    <dbReference type="NCBI Taxonomy" id="547442"/>
    <lineage>
        <taxon>Eukaryota</taxon>
        <taxon>Viridiplantae</taxon>
        <taxon>Streptophyta</taxon>
        <taxon>Embryophyta</taxon>
        <taxon>Tracheophyta</taxon>
        <taxon>Spermatophyta</taxon>
        <taxon>Magnoliopsida</taxon>
        <taxon>Liliopsida</taxon>
        <taxon>Poales</taxon>
        <taxon>Poaceae</taxon>
        <taxon>PACMAD clade</taxon>
        <taxon>Panicoideae</taxon>
        <taxon>Andropogonodae</taxon>
        <taxon>Paspaleae</taxon>
        <taxon>Paspalinae</taxon>
        <taxon>Paspalum</taxon>
    </lineage>
</organism>
<protein>
    <recommendedName>
        <fullName evidence="4">Phorbol-ester/DAG-type domain-containing protein</fullName>
    </recommendedName>
</protein>
<feature type="region of interest" description="Disordered" evidence="3">
    <location>
        <begin position="177"/>
        <end position="198"/>
    </location>
</feature>
<dbReference type="PANTHER" id="PTHR47841">
    <property type="entry name" value="DIACYLGLYCEROL KINASE THETA-LIKE-RELATED"/>
    <property type="match status" value="1"/>
</dbReference>
<dbReference type="GO" id="GO:0046872">
    <property type="term" value="F:metal ion binding"/>
    <property type="evidence" value="ECO:0007669"/>
    <property type="project" value="UniProtKB-KW"/>
</dbReference>
<dbReference type="InterPro" id="IPR002219">
    <property type="entry name" value="PKC_DAG/PE"/>
</dbReference>
<dbReference type="AlphaFoldDB" id="A0AAQ3T7E1"/>
<feature type="compositionally biased region" description="Low complexity" evidence="3">
    <location>
        <begin position="181"/>
        <end position="194"/>
    </location>
</feature>
<dbReference type="SUPFAM" id="SSF57889">
    <property type="entry name" value="Cysteine-rich domain"/>
    <property type="match status" value="2"/>
</dbReference>
<evidence type="ECO:0000256" key="2">
    <source>
        <dbReference type="ARBA" id="ARBA00022833"/>
    </source>
</evidence>
<keyword evidence="1" id="KW-0479">Metal-binding</keyword>
<dbReference type="PANTHER" id="PTHR47841:SF2">
    <property type="entry name" value="OS07G0609800 PROTEIN"/>
    <property type="match status" value="1"/>
</dbReference>
<dbReference type="InterPro" id="IPR046349">
    <property type="entry name" value="C1-like_sf"/>
</dbReference>
<feature type="domain" description="Phorbol-ester/DAG-type" evidence="4">
    <location>
        <begin position="13"/>
        <end position="63"/>
    </location>
</feature>
<name>A0AAQ3T7E1_PASNO</name>
<dbReference type="Proteomes" id="UP001341281">
    <property type="component" value="Chromosome 03"/>
</dbReference>
<keyword evidence="2" id="KW-0862">Zinc</keyword>
<evidence type="ECO:0000256" key="1">
    <source>
        <dbReference type="ARBA" id="ARBA00022723"/>
    </source>
</evidence>